<evidence type="ECO:0000256" key="5">
    <source>
        <dbReference type="SAM" id="Phobius"/>
    </source>
</evidence>
<evidence type="ECO:0000313" key="7">
    <source>
        <dbReference type="Proteomes" id="UP000094622"/>
    </source>
</evidence>
<feature type="transmembrane region" description="Helical" evidence="5">
    <location>
        <begin position="20"/>
        <end position="40"/>
    </location>
</feature>
<comment type="caution">
    <text evidence="6">The sequence shown here is derived from an EMBL/GenBank/DDBJ whole genome shotgun (WGS) entry which is preliminary data.</text>
</comment>
<evidence type="ECO:0000256" key="2">
    <source>
        <dbReference type="ARBA" id="ARBA00022692"/>
    </source>
</evidence>
<comment type="subcellular location">
    <subcellularLocation>
        <location evidence="1">Membrane</location>
        <topology evidence="1">Multi-pass membrane protein</topology>
    </subcellularLocation>
</comment>
<proteinExistence type="predicted"/>
<dbReference type="AlphaFoldDB" id="A0A1E3GZN5"/>
<name>A0A1E3GZN5_9HYPH</name>
<feature type="transmembrane region" description="Helical" evidence="5">
    <location>
        <begin position="60"/>
        <end position="86"/>
    </location>
</feature>
<dbReference type="Proteomes" id="UP000094622">
    <property type="component" value="Unassembled WGS sequence"/>
</dbReference>
<keyword evidence="4 5" id="KW-0472">Membrane</keyword>
<keyword evidence="2 5" id="KW-0812">Transmembrane</keyword>
<dbReference type="Pfam" id="PF07264">
    <property type="entry name" value="EI24"/>
    <property type="match status" value="1"/>
</dbReference>
<dbReference type="RefSeq" id="WP_069307599.1">
    <property type="nucleotide sequence ID" value="NZ_MCRJ01000087.1"/>
</dbReference>
<accession>A0A1E3GZN5</accession>
<sequence>MFQAASLAISQIFSPPFRSVLWRALGLTLAMLAAVWAVVYGSFTHFVVITEPWVQTLVDILTGVGLLIGLGFLIAPVTSMFAGLFLDDAAEAVERTYYPQDAPGQAMPLGPAIASALRFTALVIAVNVLVFLLVLLPGINIAAFFLANGYLLGREYFEQAAARFHDRETVRALRSRHGVRIFLGGLLIALVLAVPFVNLLTPLFATAFMVHVHKKLTGSRPLRAPATEALPS</sequence>
<dbReference type="NCBIfam" id="NF009407">
    <property type="entry name" value="PRK12768.1"/>
    <property type="match status" value="1"/>
</dbReference>
<feature type="transmembrane region" description="Helical" evidence="5">
    <location>
        <begin position="119"/>
        <end position="147"/>
    </location>
</feature>
<reference evidence="6 7" key="1">
    <citation type="submission" date="2016-07" db="EMBL/GenBank/DDBJ databases">
        <title>Draft Genome Sequence of Methylobrevis pamukkalensis PK2.</title>
        <authorList>
            <person name="Vasilenko O.V."/>
            <person name="Doronina N.V."/>
            <person name="Shmareva M.N."/>
            <person name="Tarlachkov S.V."/>
            <person name="Mustakhimov I."/>
            <person name="Trotsenko Y.A."/>
        </authorList>
    </citation>
    <scope>NUCLEOTIDE SEQUENCE [LARGE SCALE GENOMIC DNA]</scope>
    <source>
        <strain evidence="6 7">PK2</strain>
    </source>
</reference>
<evidence type="ECO:0000256" key="3">
    <source>
        <dbReference type="ARBA" id="ARBA00022989"/>
    </source>
</evidence>
<dbReference type="InterPro" id="IPR059112">
    <property type="entry name" value="CysZ/EI24"/>
</dbReference>
<dbReference type="EMBL" id="MCRJ01000087">
    <property type="protein sequence ID" value="ODN69504.1"/>
    <property type="molecule type" value="Genomic_DNA"/>
</dbReference>
<protein>
    <submittedName>
        <fullName evidence="6">CysZ-like protein</fullName>
    </submittedName>
</protein>
<evidence type="ECO:0000256" key="4">
    <source>
        <dbReference type="ARBA" id="ARBA00023136"/>
    </source>
</evidence>
<dbReference type="OrthoDB" id="5421146at2"/>
<evidence type="ECO:0000256" key="1">
    <source>
        <dbReference type="ARBA" id="ARBA00004141"/>
    </source>
</evidence>
<keyword evidence="7" id="KW-1185">Reference proteome</keyword>
<evidence type="ECO:0000313" key="6">
    <source>
        <dbReference type="EMBL" id="ODN69504.1"/>
    </source>
</evidence>
<gene>
    <name evidence="6" type="ORF">A6302_03186</name>
</gene>
<organism evidence="6 7">
    <name type="scientific">Methylobrevis pamukkalensis</name>
    <dbReference type="NCBI Taxonomy" id="1439726"/>
    <lineage>
        <taxon>Bacteria</taxon>
        <taxon>Pseudomonadati</taxon>
        <taxon>Pseudomonadota</taxon>
        <taxon>Alphaproteobacteria</taxon>
        <taxon>Hyphomicrobiales</taxon>
        <taxon>Pleomorphomonadaceae</taxon>
        <taxon>Methylobrevis</taxon>
    </lineage>
</organism>
<feature type="transmembrane region" description="Helical" evidence="5">
    <location>
        <begin position="181"/>
        <end position="210"/>
    </location>
</feature>
<keyword evidence="3 5" id="KW-1133">Transmembrane helix</keyword>